<dbReference type="InterPro" id="IPR015421">
    <property type="entry name" value="PyrdxlP-dep_Trfase_major"/>
</dbReference>
<dbReference type="Gene3D" id="3.90.1150.10">
    <property type="entry name" value="Aspartate Aminotransferase, domain 1"/>
    <property type="match status" value="1"/>
</dbReference>
<evidence type="ECO:0000256" key="4">
    <source>
        <dbReference type="ARBA" id="ARBA00012239"/>
    </source>
</evidence>
<keyword evidence="7" id="KW-0479">Metal-binding</keyword>
<keyword evidence="15" id="KW-1185">Reference proteome</keyword>
<dbReference type="Proteomes" id="UP000293550">
    <property type="component" value="Unassembled WGS sequence"/>
</dbReference>
<dbReference type="InterPro" id="IPR015422">
    <property type="entry name" value="PyrdxlP-dep_Trfase_small"/>
</dbReference>
<dbReference type="InterPro" id="IPR020578">
    <property type="entry name" value="Aminotrans_V_PyrdxlP_BS"/>
</dbReference>
<evidence type="ECO:0000256" key="11">
    <source>
        <dbReference type="ARBA" id="ARBA00050776"/>
    </source>
</evidence>
<gene>
    <name evidence="14" type="ORF">EQU50_00035</name>
</gene>
<comment type="function">
    <text evidence="2">Catalyzes the removal of elemental sulfur atoms from cysteine to produce alanine. Seems to participate in the biosynthesis of the nitrogenase metalloclusters by providing the inorganic sulfur required for the Fe-S core formation.</text>
</comment>
<protein>
    <recommendedName>
        <fullName evidence="5">Cysteine desulfurase</fullName>
        <ecNumber evidence="4">2.8.1.7</ecNumber>
    </recommendedName>
</protein>
<keyword evidence="9" id="KW-0408">Iron</keyword>
<dbReference type="GO" id="GO:0046872">
    <property type="term" value="F:metal ion binding"/>
    <property type="evidence" value="ECO:0007669"/>
    <property type="project" value="UniProtKB-KW"/>
</dbReference>
<organism evidence="14 15">
    <name type="scientific">Candidatus Finniella inopinata</name>
    <dbReference type="NCBI Taxonomy" id="1696036"/>
    <lineage>
        <taxon>Bacteria</taxon>
        <taxon>Pseudomonadati</taxon>
        <taxon>Pseudomonadota</taxon>
        <taxon>Alphaproteobacteria</taxon>
        <taxon>Holosporales</taxon>
        <taxon>Candidatus Paracaedibacteraceae</taxon>
        <taxon>Candidatus Finniella</taxon>
    </lineage>
</organism>
<dbReference type="PIRSF" id="PIRSF005572">
    <property type="entry name" value="NifS"/>
    <property type="match status" value="1"/>
</dbReference>
<dbReference type="SUPFAM" id="SSF53383">
    <property type="entry name" value="PLP-dependent transferases"/>
    <property type="match status" value="1"/>
</dbReference>
<evidence type="ECO:0000313" key="15">
    <source>
        <dbReference type="Proteomes" id="UP000293550"/>
    </source>
</evidence>
<evidence type="ECO:0000256" key="12">
    <source>
        <dbReference type="RuleBase" id="RU004504"/>
    </source>
</evidence>
<dbReference type="EMBL" id="SCFB01000001">
    <property type="protein sequence ID" value="RZI47014.1"/>
    <property type="molecule type" value="Genomic_DNA"/>
</dbReference>
<dbReference type="Gene3D" id="1.10.260.50">
    <property type="match status" value="1"/>
</dbReference>
<dbReference type="GO" id="GO:0051536">
    <property type="term" value="F:iron-sulfur cluster binding"/>
    <property type="evidence" value="ECO:0007669"/>
    <property type="project" value="UniProtKB-KW"/>
</dbReference>
<comment type="cofactor">
    <cofactor evidence="1 12">
        <name>pyridoxal 5'-phosphate</name>
        <dbReference type="ChEBI" id="CHEBI:597326"/>
    </cofactor>
</comment>
<proteinExistence type="inferred from homology"/>
<dbReference type="InterPro" id="IPR000192">
    <property type="entry name" value="Aminotrans_V_dom"/>
</dbReference>
<dbReference type="RefSeq" id="WP_130153127.1">
    <property type="nucleotide sequence ID" value="NZ_SCFB01000001.1"/>
</dbReference>
<evidence type="ECO:0000256" key="3">
    <source>
        <dbReference type="ARBA" id="ARBA00006490"/>
    </source>
</evidence>
<dbReference type="InterPro" id="IPR015424">
    <property type="entry name" value="PyrdxlP-dep_Trfase"/>
</dbReference>
<dbReference type="PROSITE" id="PS00595">
    <property type="entry name" value="AA_TRANSFER_CLASS_5"/>
    <property type="match status" value="1"/>
</dbReference>
<accession>A0A4Q7DLG5</accession>
<dbReference type="InterPro" id="IPR016454">
    <property type="entry name" value="Cysteine_dSase"/>
</dbReference>
<comment type="similarity">
    <text evidence="3">Belongs to the class-V pyridoxal-phosphate-dependent aminotransferase family. NifS/IscS subfamily.</text>
</comment>
<name>A0A4Q7DLG5_9PROT</name>
<dbReference type="OrthoDB" id="9808002at2"/>
<keyword evidence="8" id="KW-0663">Pyridoxal phosphate</keyword>
<evidence type="ECO:0000256" key="2">
    <source>
        <dbReference type="ARBA" id="ARBA00003120"/>
    </source>
</evidence>
<feature type="domain" description="Aminotransferase class V" evidence="13">
    <location>
        <begin position="5"/>
        <end position="350"/>
    </location>
</feature>
<keyword evidence="10" id="KW-0411">Iron-sulfur</keyword>
<evidence type="ECO:0000259" key="13">
    <source>
        <dbReference type="Pfam" id="PF00266"/>
    </source>
</evidence>
<evidence type="ECO:0000256" key="10">
    <source>
        <dbReference type="ARBA" id="ARBA00023014"/>
    </source>
</evidence>
<comment type="caution">
    <text evidence="14">The sequence shown here is derived from an EMBL/GenBank/DDBJ whole genome shotgun (WGS) entry which is preliminary data.</text>
</comment>
<dbReference type="GO" id="GO:0031071">
    <property type="term" value="F:cysteine desulfurase activity"/>
    <property type="evidence" value="ECO:0007669"/>
    <property type="project" value="UniProtKB-EC"/>
</dbReference>
<dbReference type="EC" id="2.8.1.7" evidence="4"/>
<evidence type="ECO:0000256" key="6">
    <source>
        <dbReference type="ARBA" id="ARBA00022679"/>
    </source>
</evidence>
<evidence type="ECO:0000256" key="1">
    <source>
        <dbReference type="ARBA" id="ARBA00001933"/>
    </source>
</evidence>
<evidence type="ECO:0000256" key="7">
    <source>
        <dbReference type="ARBA" id="ARBA00022723"/>
    </source>
</evidence>
<dbReference type="Pfam" id="PF00266">
    <property type="entry name" value="Aminotran_5"/>
    <property type="match status" value="1"/>
</dbReference>
<comment type="catalytic activity">
    <reaction evidence="11">
        <text>(sulfur carrier)-H + L-cysteine = (sulfur carrier)-SH + L-alanine</text>
        <dbReference type="Rhea" id="RHEA:43892"/>
        <dbReference type="Rhea" id="RHEA-COMP:14737"/>
        <dbReference type="Rhea" id="RHEA-COMP:14739"/>
        <dbReference type="ChEBI" id="CHEBI:29917"/>
        <dbReference type="ChEBI" id="CHEBI:35235"/>
        <dbReference type="ChEBI" id="CHEBI:57972"/>
        <dbReference type="ChEBI" id="CHEBI:64428"/>
        <dbReference type="EC" id="2.8.1.7"/>
    </reaction>
</comment>
<evidence type="ECO:0000256" key="5">
    <source>
        <dbReference type="ARBA" id="ARBA00013558"/>
    </source>
</evidence>
<dbReference type="Gene3D" id="3.40.640.10">
    <property type="entry name" value="Type I PLP-dependent aspartate aminotransferase-like (Major domain)"/>
    <property type="match status" value="1"/>
</dbReference>
<sequence length="378" mass="40357">MSMTVYLDYNATAPLCAAAIQAMNDAMMWIGNPSSVHGYGRKSRHVIEQARQDVANCLNVSSQRVVFTSGATEANNMALAHFPGRVLVSAIEHDSVRLVCPDAMMIPVNEAGIVDLLALENLLAEGYEGATLISVMAAHNETGVIQPLSAIIGLARKYKACVHSDCVQGVGRLDFPWHTLDMLSLSAHKIGGPAGVGCLIVHPDWPIKALLKGGGQERSLRPGTENIIGIMGMAAALSQSKKVDWSQVSSLRVYMEKTLLTLSPDSVVIGQHSARLPNTTLITMPGVKSETQVMNLDLQGFAVSSGAACSSGKVRTSHSLQAMGVPKAAQSSALRVSLCPTTTEAEVKVFIQAWNQVYERCANNNNTALVYVTKQKTS</sequence>
<evidence type="ECO:0000256" key="9">
    <source>
        <dbReference type="ARBA" id="ARBA00023004"/>
    </source>
</evidence>
<keyword evidence="6" id="KW-0808">Transferase</keyword>
<dbReference type="PANTHER" id="PTHR11601:SF34">
    <property type="entry name" value="CYSTEINE DESULFURASE"/>
    <property type="match status" value="1"/>
</dbReference>
<dbReference type="AlphaFoldDB" id="A0A4Q7DLG5"/>
<reference evidence="14 15" key="1">
    <citation type="submission" date="2018-10" db="EMBL/GenBank/DDBJ databases">
        <title>An updated phylogeny of the Alphaproteobacteria reveals that the parasitic Rickettsiales and Holosporales have independent origins.</title>
        <authorList>
            <person name="Munoz-Gomez S.A."/>
            <person name="Hess S."/>
            <person name="Burger G."/>
            <person name="Lang B.F."/>
            <person name="Susko E."/>
            <person name="Slamovits C.H."/>
            <person name="Roger A.J."/>
        </authorList>
    </citation>
    <scope>NUCLEOTIDE SEQUENCE [LARGE SCALE GENOMIC DNA]</scope>
    <source>
        <strain evidence="14">HOLO01</strain>
    </source>
</reference>
<dbReference type="PANTHER" id="PTHR11601">
    <property type="entry name" value="CYSTEINE DESULFURYLASE FAMILY MEMBER"/>
    <property type="match status" value="1"/>
</dbReference>
<evidence type="ECO:0000256" key="8">
    <source>
        <dbReference type="ARBA" id="ARBA00022898"/>
    </source>
</evidence>
<evidence type="ECO:0000313" key="14">
    <source>
        <dbReference type="EMBL" id="RZI47014.1"/>
    </source>
</evidence>